<dbReference type="AlphaFoldDB" id="A0A6J4RG60"/>
<reference evidence="6" key="1">
    <citation type="submission" date="2020-02" db="EMBL/GenBank/DDBJ databases">
        <authorList>
            <person name="Meier V. D."/>
        </authorList>
    </citation>
    <scope>NUCLEOTIDE SEQUENCE</scope>
    <source>
        <strain evidence="6">AVDCRST_MAG85</strain>
    </source>
</reference>
<evidence type="ECO:0000256" key="5">
    <source>
        <dbReference type="ARBA" id="ARBA00032875"/>
    </source>
</evidence>
<accession>A0A6J4RG60</accession>
<evidence type="ECO:0000313" key="6">
    <source>
        <dbReference type="EMBL" id="CAA9472923.1"/>
    </source>
</evidence>
<dbReference type="GO" id="GO:0004467">
    <property type="term" value="F:long-chain fatty acid-CoA ligase activity"/>
    <property type="evidence" value="ECO:0007669"/>
    <property type="project" value="TreeGrafter"/>
</dbReference>
<dbReference type="PANTHER" id="PTHR43272">
    <property type="entry name" value="LONG-CHAIN-FATTY-ACID--COA LIGASE"/>
    <property type="match status" value="1"/>
</dbReference>
<proteinExistence type="inferred from homology"/>
<feature type="non-terminal residue" evidence="6">
    <location>
        <position position="1"/>
    </location>
</feature>
<evidence type="ECO:0000256" key="1">
    <source>
        <dbReference type="ARBA" id="ARBA00006432"/>
    </source>
</evidence>
<evidence type="ECO:0000256" key="4">
    <source>
        <dbReference type="ARBA" id="ARBA00023098"/>
    </source>
</evidence>
<gene>
    <name evidence="6" type="ORF">AVDCRST_MAG85-82</name>
</gene>
<sequence>RWVSQCVMHGDRRPFPVALITLDEEEIGPWAEQNGIEDRSMPSLAENEKVRELIQTEVDRINGKYAQVEQVKRFVILDHDLSQETGELTPTLKVKRNVVNEKYAGLFDQLYS</sequence>
<keyword evidence="4" id="KW-0443">Lipid metabolism</keyword>
<comment type="similarity">
    <text evidence="1">Belongs to the ATP-dependent AMP-binding enzyme family.</text>
</comment>
<organism evidence="6">
    <name type="scientific">uncultured Solirubrobacteraceae bacterium</name>
    <dbReference type="NCBI Taxonomy" id="1162706"/>
    <lineage>
        <taxon>Bacteria</taxon>
        <taxon>Bacillati</taxon>
        <taxon>Actinomycetota</taxon>
        <taxon>Thermoleophilia</taxon>
        <taxon>Solirubrobacterales</taxon>
        <taxon>Solirubrobacteraceae</taxon>
        <taxon>environmental samples</taxon>
    </lineage>
</organism>
<evidence type="ECO:0000256" key="2">
    <source>
        <dbReference type="ARBA" id="ARBA00022598"/>
    </source>
</evidence>
<dbReference type="PANTHER" id="PTHR43272:SF32">
    <property type="entry name" value="AMP-DEPENDENT SYNTHETASE_LIGASE DOMAIN-CONTAINING PROTEIN"/>
    <property type="match status" value="1"/>
</dbReference>
<dbReference type="EMBL" id="CADCVT010000010">
    <property type="protein sequence ID" value="CAA9472923.1"/>
    <property type="molecule type" value="Genomic_DNA"/>
</dbReference>
<name>A0A6J4RG60_9ACTN</name>
<dbReference type="Pfam" id="PF23562">
    <property type="entry name" value="AMP-binding_C_3"/>
    <property type="match status" value="1"/>
</dbReference>
<evidence type="ECO:0000256" key="3">
    <source>
        <dbReference type="ARBA" id="ARBA00022832"/>
    </source>
</evidence>
<dbReference type="GO" id="GO:0016020">
    <property type="term" value="C:membrane"/>
    <property type="evidence" value="ECO:0007669"/>
    <property type="project" value="TreeGrafter"/>
</dbReference>
<keyword evidence="3" id="KW-0276">Fatty acid metabolism</keyword>
<keyword evidence="2" id="KW-0436">Ligase</keyword>
<protein>
    <recommendedName>
        <fullName evidence="5">Acyl-CoA synthetase</fullName>
    </recommendedName>
</protein>
<dbReference type="SUPFAM" id="SSF56801">
    <property type="entry name" value="Acetyl-CoA synthetase-like"/>
    <property type="match status" value="1"/>
</dbReference>